<reference evidence="1 2" key="1">
    <citation type="journal article" date="2016" name="DNA Res.">
        <title>The draft genome of MD-2 pineapple using hybrid error correction of long reads.</title>
        <authorList>
            <person name="Redwan R.M."/>
            <person name="Saidin A."/>
            <person name="Kumar S.V."/>
        </authorList>
    </citation>
    <scope>NUCLEOTIDE SEQUENCE [LARGE SCALE GENOMIC DNA]</scope>
    <source>
        <strain evidence="2">cv. MD2</strain>
        <tissue evidence="1">Leaf</tissue>
    </source>
</reference>
<evidence type="ECO:0000313" key="2">
    <source>
        <dbReference type="Proteomes" id="UP000092600"/>
    </source>
</evidence>
<dbReference type="EMBL" id="LSRQ01001214">
    <property type="protein sequence ID" value="OAY78803.1"/>
    <property type="molecule type" value="Genomic_DNA"/>
</dbReference>
<accession>A0A199VP55</accession>
<name>A0A199VP55_ANACO</name>
<dbReference type="AlphaFoldDB" id="A0A199VP55"/>
<sequence>MMENAAEVGDDQGSGWFEVKRRARPMAVDIEVGRKARTSCLRSSRKPLIKQLMKNASDSPVVRFASISNRA</sequence>
<protein>
    <submittedName>
        <fullName evidence="1">Uncharacterized protein</fullName>
    </submittedName>
</protein>
<evidence type="ECO:0000313" key="1">
    <source>
        <dbReference type="EMBL" id="OAY78803.1"/>
    </source>
</evidence>
<organism evidence="1 2">
    <name type="scientific">Ananas comosus</name>
    <name type="common">Pineapple</name>
    <name type="synonym">Ananas ananas</name>
    <dbReference type="NCBI Taxonomy" id="4615"/>
    <lineage>
        <taxon>Eukaryota</taxon>
        <taxon>Viridiplantae</taxon>
        <taxon>Streptophyta</taxon>
        <taxon>Embryophyta</taxon>
        <taxon>Tracheophyta</taxon>
        <taxon>Spermatophyta</taxon>
        <taxon>Magnoliopsida</taxon>
        <taxon>Liliopsida</taxon>
        <taxon>Poales</taxon>
        <taxon>Bromeliaceae</taxon>
        <taxon>Bromelioideae</taxon>
        <taxon>Ananas</taxon>
    </lineage>
</organism>
<proteinExistence type="predicted"/>
<comment type="caution">
    <text evidence="1">The sequence shown here is derived from an EMBL/GenBank/DDBJ whole genome shotgun (WGS) entry which is preliminary data.</text>
</comment>
<gene>
    <name evidence="1" type="ORF">ACMD2_23610</name>
</gene>
<dbReference type="Proteomes" id="UP000092600">
    <property type="component" value="Unassembled WGS sequence"/>
</dbReference>